<evidence type="ECO:0000256" key="3">
    <source>
        <dbReference type="ARBA" id="ARBA00004236"/>
    </source>
</evidence>
<protein>
    <recommendedName>
        <fullName evidence="14">Sensor-like histidine kinase SenX3</fullName>
        <ecNumber evidence="4">2.7.13.3</ecNumber>
    </recommendedName>
</protein>
<evidence type="ECO:0000256" key="8">
    <source>
        <dbReference type="ARBA" id="ARBA00022741"/>
    </source>
</evidence>
<keyword evidence="13 15" id="KW-0472">Membrane</keyword>
<comment type="catalytic activity">
    <reaction evidence="1">
        <text>ATP + protein L-histidine = ADP + protein N-phospho-L-histidine.</text>
        <dbReference type="EC" id="2.7.13.3"/>
    </reaction>
</comment>
<dbReference type="GO" id="GO:0006355">
    <property type="term" value="P:regulation of DNA-templated transcription"/>
    <property type="evidence" value="ECO:0007669"/>
    <property type="project" value="InterPro"/>
</dbReference>
<keyword evidence="6" id="KW-0808">Transferase</keyword>
<dbReference type="GO" id="GO:0005524">
    <property type="term" value="F:ATP binding"/>
    <property type="evidence" value="ECO:0007669"/>
    <property type="project" value="UniProtKB-KW"/>
</dbReference>
<dbReference type="InterPro" id="IPR035965">
    <property type="entry name" value="PAS-like_dom_sf"/>
</dbReference>
<dbReference type="FunFam" id="3.30.565.10:FF:000006">
    <property type="entry name" value="Sensor histidine kinase WalK"/>
    <property type="match status" value="1"/>
</dbReference>
<keyword evidence="7 15" id="KW-0812">Transmembrane</keyword>
<keyword evidence="11 15" id="KW-1133">Transmembrane helix</keyword>
<name>A0A919MCP8_9ACTN</name>
<dbReference type="Gene3D" id="3.30.565.10">
    <property type="entry name" value="Histidine kinase-like ATPase, C-terminal domain"/>
    <property type="match status" value="1"/>
</dbReference>
<dbReference type="PROSITE" id="PS50112">
    <property type="entry name" value="PAS"/>
    <property type="match status" value="1"/>
</dbReference>
<dbReference type="InterPro" id="IPR000014">
    <property type="entry name" value="PAS"/>
</dbReference>
<keyword evidence="9" id="KW-0418">Kinase</keyword>
<evidence type="ECO:0000256" key="1">
    <source>
        <dbReference type="ARBA" id="ARBA00000085"/>
    </source>
</evidence>
<dbReference type="GO" id="GO:0005886">
    <property type="term" value="C:plasma membrane"/>
    <property type="evidence" value="ECO:0007669"/>
    <property type="project" value="UniProtKB-SubCell"/>
</dbReference>
<evidence type="ECO:0000313" key="18">
    <source>
        <dbReference type="EMBL" id="GIE09709.1"/>
    </source>
</evidence>
<dbReference type="NCBIfam" id="TIGR00229">
    <property type="entry name" value="sensory_box"/>
    <property type="match status" value="1"/>
</dbReference>
<evidence type="ECO:0000256" key="9">
    <source>
        <dbReference type="ARBA" id="ARBA00022777"/>
    </source>
</evidence>
<dbReference type="InterPro" id="IPR005467">
    <property type="entry name" value="His_kinase_dom"/>
</dbReference>
<dbReference type="Pfam" id="PF00512">
    <property type="entry name" value="HisKA"/>
    <property type="match status" value="1"/>
</dbReference>
<dbReference type="Pfam" id="PF00989">
    <property type="entry name" value="PAS"/>
    <property type="match status" value="1"/>
</dbReference>
<feature type="transmembrane region" description="Helical" evidence="15">
    <location>
        <begin position="160"/>
        <end position="182"/>
    </location>
</feature>
<feature type="transmembrane region" description="Helical" evidence="15">
    <location>
        <begin position="277"/>
        <end position="299"/>
    </location>
</feature>
<dbReference type="InterPro" id="IPR036097">
    <property type="entry name" value="HisK_dim/P_sf"/>
</dbReference>
<organism evidence="18 19">
    <name type="scientific">Paractinoplanes ferrugineus</name>
    <dbReference type="NCBI Taxonomy" id="113564"/>
    <lineage>
        <taxon>Bacteria</taxon>
        <taxon>Bacillati</taxon>
        <taxon>Actinomycetota</taxon>
        <taxon>Actinomycetes</taxon>
        <taxon>Micromonosporales</taxon>
        <taxon>Micromonosporaceae</taxon>
        <taxon>Paractinoplanes</taxon>
    </lineage>
</organism>
<keyword evidence="19" id="KW-1185">Reference proteome</keyword>
<dbReference type="InterPro" id="IPR013767">
    <property type="entry name" value="PAS_fold"/>
</dbReference>
<comment type="caution">
    <text evidence="18">The sequence shown here is derived from an EMBL/GenBank/DDBJ whole genome shotgun (WGS) entry which is preliminary data.</text>
</comment>
<evidence type="ECO:0000259" key="16">
    <source>
        <dbReference type="PROSITE" id="PS50109"/>
    </source>
</evidence>
<dbReference type="RefSeq" id="WP_203816310.1">
    <property type="nucleotide sequence ID" value="NZ_BAAABP010000007.1"/>
</dbReference>
<feature type="transmembrane region" description="Helical" evidence="15">
    <location>
        <begin position="123"/>
        <end position="148"/>
    </location>
</feature>
<dbReference type="PANTHER" id="PTHR42878">
    <property type="entry name" value="TWO-COMPONENT HISTIDINE KINASE"/>
    <property type="match status" value="1"/>
</dbReference>
<keyword evidence="10" id="KW-0067">ATP-binding</keyword>
<dbReference type="InterPro" id="IPR004358">
    <property type="entry name" value="Sig_transdc_His_kin-like_C"/>
</dbReference>
<comment type="subcellular location">
    <subcellularLocation>
        <location evidence="3">Cell membrane</location>
    </subcellularLocation>
    <subcellularLocation>
        <location evidence="2">Membrane</location>
        <topology evidence="2">Multi-pass membrane protein</topology>
    </subcellularLocation>
</comment>
<dbReference type="SMART" id="SM00091">
    <property type="entry name" value="PAS"/>
    <property type="match status" value="1"/>
</dbReference>
<evidence type="ECO:0000259" key="17">
    <source>
        <dbReference type="PROSITE" id="PS50112"/>
    </source>
</evidence>
<evidence type="ECO:0000256" key="11">
    <source>
        <dbReference type="ARBA" id="ARBA00022989"/>
    </source>
</evidence>
<dbReference type="GO" id="GO:0000156">
    <property type="term" value="F:phosphorelay response regulator activity"/>
    <property type="evidence" value="ECO:0007669"/>
    <property type="project" value="TreeGrafter"/>
</dbReference>
<feature type="domain" description="Histidine kinase" evidence="16">
    <location>
        <begin position="454"/>
        <end position="668"/>
    </location>
</feature>
<dbReference type="GO" id="GO:0007234">
    <property type="term" value="P:osmosensory signaling via phosphorelay pathway"/>
    <property type="evidence" value="ECO:0007669"/>
    <property type="project" value="TreeGrafter"/>
</dbReference>
<dbReference type="InterPro" id="IPR003661">
    <property type="entry name" value="HisK_dim/P_dom"/>
</dbReference>
<dbReference type="GO" id="GO:0000155">
    <property type="term" value="F:phosphorelay sensor kinase activity"/>
    <property type="evidence" value="ECO:0007669"/>
    <property type="project" value="InterPro"/>
</dbReference>
<feature type="transmembrane region" description="Helical" evidence="15">
    <location>
        <begin position="83"/>
        <end position="102"/>
    </location>
</feature>
<dbReference type="PANTHER" id="PTHR42878:SF7">
    <property type="entry name" value="SENSOR HISTIDINE KINASE GLRK"/>
    <property type="match status" value="1"/>
</dbReference>
<dbReference type="SMART" id="SM00387">
    <property type="entry name" value="HATPase_c"/>
    <property type="match status" value="1"/>
</dbReference>
<feature type="domain" description="PAS" evidence="17">
    <location>
        <begin position="321"/>
        <end position="395"/>
    </location>
</feature>
<evidence type="ECO:0000256" key="13">
    <source>
        <dbReference type="ARBA" id="ARBA00023136"/>
    </source>
</evidence>
<dbReference type="Gene3D" id="1.10.287.130">
    <property type="match status" value="1"/>
</dbReference>
<dbReference type="SMART" id="SM00388">
    <property type="entry name" value="HisKA"/>
    <property type="match status" value="1"/>
</dbReference>
<dbReference type="SUPFAM" id="SSF47384">
    <property type="entry name" value="Homodimeric domain of signal transducing histidine kinase"/>
    <property type="match status" value="1"/>
</dbReference>
<dbReference type="Gene3D" id="3.30.450.20">
    <property type="entry name" value="PAS domain"/>
    <property type="match status" value="1"/>
</dbReference>
<evidence type="ECO:0000256" key="14">
    <source>
        <dbReference type="ARBA" id="ARBA00039401"/>
    </source>
</evidence>
<evidence type="ECO:0000313" key="19">
    <source>
        <dbReference type="Proteomes" id="UP000598174"/>
    </source>
</evidence>
<proteinExistence type="predicted"/>
<dbReference type="InterPro" id="IPR036890">
    <property type="entry name" value="HATPase_C_sf"/>
</dbReference>
<dbReference type="AlphaFoldDB" id="A0A919MCP8"/>
<keyword evidence="8" id="KW-0547">Nucleotide-binding</keyword>
<dbReference type="CDD" id="cd00082">
    <property type="entry name" value="HisKA"/>
    <property type="match status" value="1"/>
</dbReference>
<dbReference type="Pfam" id="PF02518">
    <property type="entry name" value="HATPase_c"/>
    <property type="match status" value="1"/>
</dbReference>
<evidence type="ECO:0000256" key="2">
    <source>
        <dbReference type="ARBA" id="ARBA00004141"/>
    </source>
</evidence>
<dbReference type="InterPro" id="IPR050351">
    <property type="entry name" value="BphY/WalK/GraS-like"/>
</dbReference>
<evidence type="ECO:0000256" key="12">
    <source>
        <dbReference type="ARBA" id="ARBA00023012"/>
    </source>
</evidence>
<accession>A0A919MCP8</accession>
<dbReference type="EC" id="2.7.13.3" evidence="4"/>
<feature type="transmembrane region" description="Helical" evidence="15">
    <location>
        <begin position="12"/>
        <end position="30"/>
    </location>
</feature>
<dbReference type="SUPFAM" id="SSF55874">
    <property type="entry name" value="ATPase domain of HSP90 chaperone/DNA topoisomerase II/histidine kinase"/>
    <property type="match status" value="1"/>
</dbReference>
<dbReference type="Proteomes" id="UP000598174">
    <property type="component" value="Unassembled WGS sequence"/>
</dbReference>
<evidence type="ECO:0000256" key="6">
    <source>
        <dbReference type="ARBA" id="ARBA00022679"/>
    </source>
</evidence>
<evidence type="ECO:0000256" key="15">
    <source>
        <dbReference type="SAM" id="Phobius"/>
    </source>
</evidence>
<dbReference type="InterPro" id="IPR003594">
    <property type="entry name" value="HATPase_dom"/>
</dbReference>
<feature type="transmembrane region" description="Helical" evidence="15">
    <location>
        <begin position="225"/>
        <end position="241"/>
    </location>
</feature>
<dbReference type="SUPFAM" id="SSF55785">
    <property type="entry name" value="PYP-like sensor domain (PAS domain)"/>
    <property type="match status" value="1"/>
</dbReference>
<dbReference type="EMBL" id="BOMM01000011">
    <property type="protein sequence ID" value="GIE09709.1"/>
    <property type="molecule type" value="Genomic_DNA"/>
</dbReference>
<evidence type="ECO:0000256" key="10">
    <source>
        <dbReference type="ARBA" id="ARBA00022840"/>
    </source>
</evidence>
<keyword evidence="5" id="KW-0597">Phosphoprotein</keyword>
<evidence type="ECO:0000256" key="7">
    <source>
        <dbReference type="ARBA" id="ARBA00022692"/>
    </source>
</evidence>
<feature type="transmembrane region" description="Helical" evidence="15">
    <location>
        <begin position="248"/>
        <end position="265"/>
    </location>
</feature>
<feature type="transmembrane region" description="Helical" evidence="15">
    <location>
        <begin position="36"/>
        <end position="52"/>
    </location>
</feature>
<dbReference type="PRINTS" id="PR00344">
    <property type="entry name" value="BCTRLSENSOR"/>
</dbReference>
<sequence>MTDTWSRSLRRTLGFTVLYVLATVAGRLTVMDANNLSMVWPAAGVLAVWFSAQRRSRWRWTDGVALTAVTVAVNMATGAPARTAVVFVLANLVQGIVFVWLFDRWLPDLWVSGGPPLTRLSELWRFIAVASISTVAGAALGTSGMWLITGHYSYESALVWLARNTVSILLVGIGMRRIAWLWQTRRNRIGPSVWTRLGPARRIELCTLLGVSIGSYGTVFGLFDGASLAFTLIGVTIWAGLRMRTSFVILHDLAFGTAAVLFTLHGTGPFGEIQSDWVRALVAQVFVGMVAVTGLALALGRDEREALVEQLRQSERAAVEQARTMTAIIDSMAEGLGVIDEDGRLLVRNPAATRLLGVASPDGVIGDNRFYGLFHPDGSPLANDEAVYEQIFAGRYQEPVDLLVRNPALPEGRIVQVSGSQVTAADGRRQAVIVFHDVTADRRHRDELASFAGVVAHDLLNPLTTIEGWSELLAGDLGGRQGESVARIQRAAIRMRSMINGLLAYTTARDASLSPVAVDLDEMVRDIATARLDQAAGLSAPMPRFEIDDLAVVDADPVLTRQLLENIIGNAIKYTAPGVAPRIAVSCEPAGDGFVRVNIDDNGIGIPAGQYDAIFQNFHRAHAEAGFPGTGLGLAICKRIVERHGGTIAAAGHDGGGSRMTFTLPLLGGRG</sequence>
<dbReference type="GO" id="GO:0030295">
    <property type="term" value="F:protein kinase activator activity"/>
    <property type="evidence" value="ECO:0007669"/>
    <property type="project" value="TreeGrafter"/>
</dbReference>
<keyword evidence="12" id="KW-0902">Two-component regulatory system</keyword>
<evidence type="ECO:0000256" key="5">
    <source>
        <dbReference type="ARBA" id="ARBA00022553"/>
    </source>
</evidence>
<dbReference type="PROSITE" id="PS50109">
    <property type="entry name" value="HIS_KIN"/>
    <property type="match status" value="1"/>
</dbReference>
<evidence type="ECO:0000256" key="4">
    <source>
        <dbReference type="ARBA" id="ARBA00012438"/>
    </source>
</evidence>
<gene>
    <name evidence="18" type="ORF">Afe05nite_15490</name>
</gene>
<reference evidence="18" key="1">
    <citation type="submission" date="2021-01" db="EMBL/GenBank/DDBJ databases">
        <title>Whole genome shotgun sequence of Actinoplanes ferrugineus NBRC 15555.</title>
        <authorList>
            <person name="Komaki H."/>
            <person name="Tamura T."/>
        </authorList>
    </citation>
    <scope>NUCLEOTIDE SEQUENCE</scope>
    <source>
        <strain evidence="18">NBRC 15555</strain>
    </source>
</reference>